<name>W3XFT2_PESFW</name>
<evidence type="ECO:0008006" key="5">
    <source>
        <dbReference type="Google" id="ProtNLM"/>
    </source>
</evidence>
<feature type="region of interest" description="Disordered" evidence="2">
    <location>
        <begin position="50"/>
        <end position="71"/>
    </location>
</feature>
<dbReference type="GeneID" id="19267928"/>
<dbReference type="AlphaFoldDB" id="W3XFT2"/>
<evidence type="ECO:0000313" key="4">
    <source>
        <dbReference type="Proteomes" id="UP000030651"/>
    </source>
</evidence>
<evidence type="ECO:0000256" key="1">
    <source>
        <dbReference type="ARBA" id="ARBA00023242"/>
    </source>
</evidence>
<dbReference type="EMBL" id="KI912110">
    <property type="protein sequence ID" value="ETS84890.1"/>
    <property type="molecule type" value="Genomic_DNA"/>
</dbReference>
<dbReference type="InParanoid" id="W3XFT2"/>
<dbReference type="InterPro" id="IPR053175">
    <property type="entry name" value="DHMBA_Reg_Transcription_Factor"/>
</dbReference>
<dbReference type="PANTHER" id="PTHR38791">
    <property type="entry name" value="ZN(II)2CYS6 TRANSCRIPTION FACTOR (EUROFUNG)-RELATED-RELATED"/>
    <property type="match status" value="1"/>
</dbReference>
<dbReference type="Pfam" id="PF11951">
    <property type="entry name" value="Fungal_trans_2"/>
    <property type="match status" value="1"/>
</dbReference>
<proteinExistence type="predicted"/>
<organism evidence="3 4">
    <name type="scientific">Pestalotiopsis fici (strain W106-1 / CGMCC3.15140)</name>
    <dbReference type="NCBI Taxonomy" id="1229662"/>
    <lineage>
        <taxon>Eukaryota</taxon>
        <taxon>Fungi</taxon>
        <taxon>Dikarya</taxon>
        <taxon>Ascomycota</taxon>
        <taxon>Pezizomycotina</taxon>
        <taxon>Sordariomycetes</taxon>
        <taxon>Xylariomycetidae</taxon>
        <taxon>Amphisphaeriales</taxon>
        <taxon>Sporocadaceae</taxon>
        <taxon>Pestalotiopsis</taxon>
    </lineage>
</organism>
<dbReference type="PANTHER" id="PTHR38791:SF1">
    <property type="entry name" value="TRANSCRIPTION FACTOR, PUTATIVE-RELATED"/>
    <property type="match status" value="1"/>
</dbReference>
<gene>
    <name evidence="3" type="ORF">PFICI_02915</name>
</gene>
<dbReference type="HOGENOM" id="CLU_509102_0_0_1"/>
<accession>W3XFT2</accession>
<dbReference type="OrthoDB" id="5201074at2759"/>
<dbReference type="Proteomes" id="UP000030651">
    <property type="component" value="Unassembled WGS sequence"/>
</dbReference>
<protein>
    <recommendedName>
        <fullName evidence="5">Transcription factor domain-containing protein</fullName>
    </recommendedName>
</protein>
<evidence type="ECO:0000256" key="2">
    <source>
        <dbReference type="SAM" id="MobiDB-lite"/>
    </source>
</evidence>
<dbReference type="KEGG" id="pfy:PFICI_02915"/>
<evidence type="ECO:0000313" key="3">
    <source>
        <dbReference type="EMBL" id="ETS84890.1"/>
    </source>
</evidence>
<dbReference type="InterPro" id="IPR021858">
    <property type="entry name" value="Fun_TF"/>
</dbReference>
<feature type="compositionally biased region" description="Basic and acidic residues" evidence="2">
    <location>
        <begin position="51"/>
        <end position="60"/>
    </location>
</feature>
<reference evidence="4" key="1">
    <citation type="journal article" date="2015" name="BMC Genomics">
        <title>Genomic and transcriptomic analysis of the endophytic fungus Pestalotiopsis fici reveals its lifestyle and high potential for synthesis of natural products.</title>
        <authorList>
            <person name="Wang X."/>
            <person name="Zhang X."/>
            <person name="Liu L."/>
            <person name="Xiang M."/>
            <person name="Wang W."/>
            <person name="Sun X."/>
            <person name="Che Y."/>
            <person name="Guo L."/>
            <person name="Liu G."/>
            <person name="Guo L."/>
            <person name="Wang C."/>
            <person name="Yin W.B."/>
            <person name="Stadler M."/>
            <person name="Zhang X."/>
            <person name="Liu X."/>
        </authorList>
    </citation>
    <scope>NUCLEOTIDE SEQUENCE [LARGE SCALE GENOMIC DNA]</scope>
    <source>
        <strain evidence="4">W106-1 / CGMCC3.15140</strain>
    </source>
</reference>
<keyword evidence="1" id="KW-0539">Nucleus</keyword>
<keyword evidence="4" id="KW-1185">Reference proteome</keyword>
<sequence length="535" mass="59619">MTATTINRFEYERTIPKSTDFEFFDQNYPPSVLTLRTNVNGDVSRSWDLPFRADGEEQPDHANSSSGQIGNPAALGATWNGSLINHFDATATIRAPPRTPAEQQAFAYLINCYLDVPPQSLDPGYLDVLNLVIRRQNRGNCLETCLSTLALAAFSRRPASRSATVDTQASYSVALQAVNGSIGNPKSIYDDELLASVIVLALVECLIGDNVNGYYNHLYGAMTILKSRGQRKFHDDLGAELFMLLRHELFRSSAIRFLEPQGQYPYDWAMSVMEIVDDPSVERAQAATLGSRQNRLISYIHKMFDEYLVATMSSSPVHSLLTVPSVFASDPVVDNLVDSDPNLASTIKEYLQMASNAFSVTEISGHSIEDFYPQPCDVQPVSNNEIVWPGQFQGYTWKSREYANLGLCLVGTRLFGYNVAAKVFEKARLKDPSIDTTEFEVIAQKAREAIEIIVGSGPYICSPQDIDGVGSNDYMWLHQCPPFLVAMESPFATAEQRRIIEPIFQYTFEVKGIRMAGAVLNQYRQFQRESAANHT</sequence>
<dbReference type="RefSeq" id="XP_007829687.1">
    <property type="nucleotide sequence ID" value="XM_007831496.1"/>
</dbReference>